<keyword evidence="3" id="KW-1185">Reference proteome</keyword>
<evidence type="ECO:0000256" key="1">
    <source>
        <dbReference type="SAM" id="MobiDB-lite"/>
    </source>
</evidence>
<sequence length="32" mass="3323">MNSSSDGDRLQHARHGSATDFQPPADAIILGG</sequence>
<protein>
    <submittedName>
        <fullName evidence="2">Uncharacterized protein</fullName>
    </submittedName>
</protein>
<name>A0AAX6G1Q0_IRIPA</name>
<organism evidence="2 3">
    <name type="scientific">Iris pallida</name>
    <name type="common">Sweet iris</name>
    <dbReference type="NCBI Taxonomy" id="29817"/>
    <lineage>
        <taxon>Eukaryota</taxon>
        <taxon>Viridiplantae</taxon>
        <taxon>Streptophyta</taxon>
        <taxon>Embryophyta</taxon>
        <taxon>Tracheophyta</taxon>
        <taxon>Spermatophyta</taxon>
        <taxon>Magnoliopsida</taxon>
        <taxon>Liliopsida</taxon>
        <taxon>Asparagales</taxon>
        <taxon>Iridaceae</taxon>
        <taxon>Iridoideae</taxon>
        <taxon>Irideae</taxon>
        <taxon>Iris</taxon>
    </lineage>
</organism>
<gene>
    <name evidence="2" type="ORF">M6B38_387070</name>
</gene>
<dbReference type="AlphaFoldDB" id="A0AAX6G1Q0"/>
<feature type="region of interest" description="Disordered" evidence="1">
    <location>
        <begin position="1"/>
        <end position="32"/>
    </location>
</feature>
<dbReference type="Proteomes" id="UP001140949">
    <property type="component" value="Unassembled WGS sequence"/>
</dbReference>
<evidence type="ECO:0000313" key="3">
    <source>
        <dbReference type="Proteomes" id="UP001140949"/>
    </source>
</evidence>
<reference evidence="2" key="2">
    <citation type="submission" date="2023-04" db="EMBL/GenBank/DDBJ databases">
        <authorList>
            <person name="Bruccoleri R.E."/>
            <person name="Oakeley E.J."/>
            <person name="Faust A.-M."/>
            <person name="Dessus-Babus S."/>
            <person name="Altorfer M."/>
            <person name="Burckhardt D."/>
            <person name="Oertli M."/>
            <person name="Naumann U."/>
            <person name="Petersen F."/>
            <person name="Wong J."/>
        </authorList>
    </citation>
    <scope>NUCLEOTIDE SEQUENCE</scope>
    <source>
        <strain evidence="2">GSM-AAB239-AS_SAM_17_03QT</strain>
        <tissue evidence="2">Leaf</tissue>
    </source>
</reference>
<comment type="caution">
    <text evidence="2">The sequence shown here is derived from an EMBL/GenBank/DDBJ whole genome shotgun (WGS) entry which is preliminary data.</text>
</comment>
<feature type="compositionally biased region" description="Basic and acidic residues" evidence="1">
    <location>
        <begin position="1"/>
        <end position="11"/>
    </location>
</feature>
<dbReference type="EMBL" id="JANAVB010024000">
    <property type="protein sequence ID" value="KAJ6822639.1"/>
    <property type="molecule type" value="Genomic_DNA"/>
</dbReference>
<evidence type="ECO:0000313" key="2">
    <source>
        <dbReference type="EMBL" id="KAJ6822639.1"/>
    </source>
</evidence>
<accession>A0AAX6G1Q0</accession>
<reference evidence="2" key="1">
    <citation type="journal article" date="2023" name="GigaByte">
        <title>Genome assembly of the bearded iris, Iris pallida Lam.</title>
        <authorList>
            <person name="Bruccoleri R.E."/>
            <person name="Oakeley E.J."/>
            <person name="Faust A.M.E."/>
            <person name="Altorfer M."/>
            <person name="Dessus-Babus S."/>
            <person name="Burckhardt D."/>
            <person name="Oertli M."/>
            <person name="Naumann U."/>
            <person name="Petersen F."/>
            <person name="Wong J."/>
        </authorList>
    </citation>
    <scope>NUCLEOTIDE SEQUENCE</scope>
    <source>
        <strain evidence="2">GSM-AAB239-AS_SAM_17_03QT</strain>
    </source>
</reference>
<proteinExistence type="predicted"/>